<comment type="caution">
    <text evidence="4">The sequence shown here is derived from an EMBL/GenBank/DDBJ whole genome shotgun (WGS) entry which is preliminary data.</text>
</comment>
<feature type="domain" description="Zona occludens toxin N-terminal" evidence="3">
    <location>
        <begin position="209"/>
        <end position="295"/>
    </location>
</feature>
<evidence type="ECO:0000256" key="1">
    <source>
        <dbReference type="SAM" id="MobiDB-lite"/>
    </source>
</evidence>
<keyword evidence="2" id="KW-0472">Membrane</keyword>
<feature type="transmembrane region" description="Helical" evidence="2">
    <location>
        <begin position="55"/>
        <end position="78"/>
    </location>
</feature>
<dbReference type="Gene3D" id="3.40.50.300">
    <property type="entry name" value="P-loop containing nucleotide triphosphate hydrolases"/>
    <property type="match status" value="1"/>
</dbReference>
<gene>
    <name evidence="4" type="ORF">H2204_012131</name>
</gene>
<feature type="transmembrane region" description="Helical" evidence="2">
    <location>
        <begin position="31"/>
        <end position="49"/>
    </location>
</feature>
<evidence type="ECO:0000259" key="3">
    <source>
        <dbReference type="Pfam" id="PF05707"/>
    </source>
</evidence>
<sequence length="555" mass="59860">MSTSPTEGEKAAAVAICRAAAFSVAKEAGQFSAWITGGCAAAFALVLSNPDGVTLVLGSGVLPLLNTLGLSIMLGFWVKYRLISHNAARDAYEQAIQTFGDKMPSHVDPLPQGVQLAIVHLLPWHLRRRIRGVLEKPLDIASRDTLIRAVEWTKTLCMVQALAAVICVIVTAWGPIFRTAGFGVGTGYARAQPPFSVASTFACYKDDVTSQWCIPDQFKDSLCVIDEVHEFYVAQRQPLPDAVENFWALLGQNGGDAVIMTQWINRAHQAVRARIERKNVFQKLTAVGMKNRYRGGKTEKYDPEIYPLYHGYAVGAENTEVYEEGGTNIWKALALKGSIFGVIGIAGAAVFISFFMTGGGLVPEEEKKDDLPGMKAQASSTANPAPQVPGVPVKKAEPDPLAKLSPEQRYVAQLSKSNRIRLALTASFGERQVGMVEWVDSSNNTADQLSFDALIAMGYRVRIFAYGAKLTAEDFTVIATAWPRQAPQRDVDSRLYRLDDASAGAGLATVGSEAGAGVRVSGGQGTFTANGSTLVRVGDRPMGTFTESKPYPASF</sequence>
<organism evidence="4">
    <name type="scientific">Knufia peltigerae</name>
    <dbReference type="NCBI Taxonomy" id="1002370"/>
    <lineage>
        <taxon>Eukaryota</taxon>
        <taxon>Fungi</taxon>
        <taxon>Dikarya</taxon>
        <taxon>Ascomycota</taxon>
        <taxon>Pezizomycotina</taxon>
        <taxon>Eurotiomycetes</taxon>
        <taxon>Chaetothyriomycetidae</taxon>
        <taxon>Chaetothyriales</taxon>
        <taxon>Trichomeriaceae</taxon>
        <taxon>Knufia</taxon>
    </lineage>
</organism>
<dbReference type="InterPro" id="IPR008900">
    <property type="entry name" value="Zot_N"/>
</dbReference>
<feature type="region of interest" description="Disordered" evidence="1">
    <location>
        <begin position="366"/>
        <end position="392"/>
    </location>
</feature>
<dbReference type="Pfam" id="PF05707">
    <property type="entry name" value="Zot"/>
    <property type="match status" value="1"/>
</dbReference>
<feature type="transmembrane region" description="Helical" evidence="2">
    <location>
        <begin position="339"/>
        <end position="362"/>
    </location>
</feature>
<keyword evidence="2" id="KW-1133">Transmembrane helix</keyword>
<proteinExistence type="predicted"/>
<evidence type="ECO:0000313" key="4">
    <source>
        <dbReference type="EMBL" id="KAJ9620821.1"/>
    </source>
</evidence>
<name>A0AA38XT32_9EURO</name>
<protein>
    <recommendedName>
        <fullName evidence="3">Zona occludens toxin N-terminal domain-containing protein</fullName>
    </recommendedName>
</protein>
<accession>A0AA38XT32</accession>
<keyword evidence="2" id="KW-0812">Transmembrane</keyword>
<evidence type="ECO:0000256" key="2">
    <source>
        <dbReference type="SAM" id="Phobius"/>
    </source>
</evidence>
<dbReference type="InterPro" id="IPR027417">
    <property type="entry name" value="P-loop_NTPase"/>
</dbReference>
<dbReference type="EMBL" id="JAPDRN010000119">
    <property type="protein sequence ID" value="KAJ9620821.1"/>
    <property type="molecule type" value="Genomic_DNA"/>
</dbReference>
<reference evidence="4" key="1">
    <citation type="submission" date="2022-10" db="EMBL/GenBank/DDBJ databases">
        <title>Culturing micro-colonial fungi from biological soil crusts in the Mojave desert and describing Neophaeococcomyces mojavensis, and introducing the new genera and species Taxawa tesnikishii.</title>
        <authorList>
            <person name="Kurbessoian T."/>
            <person name="Stajich J.E."/>
        </authorList>
    </citation>
    <scope>NUCLEOTIDE SEQUENCE</scope>
    <source>
        <strain evidence="4">TK_35</strain>
    </source>
</reference>
<dbReference type="AlphaFoldDB" id="A0AA38XT32"/>